<dbReference type="InterPro" id="IPR036047">
    <property type="entry name" value="F-box-like_dom_sf"/>
</dbReference>
<evidence type="ECO:0000259" key="1">
    <source>
        <dbReference type="PROSITE" id="PS50181"/>
    </source>
</evidence>
<dbReference type="PROSITE" id="PS50181">
    <property type="entry name" value="FBOX"/>
    <property type="match status" value="1"/>
</dbReference>
<keyword evidence="3" id="KW-1185">Reference proteome</keyword>
<gene>
    <name evidence="2" type="ORF">EXIGLDRAFT_728329</name>
</gene>
<proteinExistence type="predicted"/>
<reference evidence="2 3" key="1">
    <citation type="journal article" date="2016" name="Mol. Biol. Evol.">
        <title>Comparative Genomics of Early-Diverging Mushroom-Forming Fungi Provides Insights into the Origins of Lignocellulose Decay Capabilities.</title>
        <authorList>
            <person name="Nagy L.G."/>
            <person name="Riley R."/>
            <person name="Tritt A."/>
            <person name="Adam C."/>
            <person name="Daum C."/>
            <person name="Floudas D."/>
            <person name="Sun H."/>
            <person name="Yadav J.S."/>
            <person name="Pangilinan J."/>
            <person name="Larsson K.H."/>
            <person name="Matsuura K."/>
            <person name="Barry K."/>
            <person name="Labutti K."/>
            <person name="Kuo R."/>
            <person name="Ohm R.A."/>
            <person name="Bhattacharya S.S."/>
            <person name="Shirouzu T."/>
            <person name="Yoshinaga Y."/>
            <person name="Martin F.M."/>
            <person name="Grigoriev I.V."/>
            <person name="Hibbett D.S."/>
        </authorList>
    </citation>
    <scope>NUCLEOTIDE SEQUENCE [LARGE SCALE GENOMIC DNA]</scope>
    <source>
        <strain evidence="2 3">HHB12029</strain>
    </source>
</reference>
<dbReference type="Proteomes" id="UP000077266">
    <property type="component" value="Unassembled WGS sequence"/>
</dbReference>
<dbReference type="InParanoid" id="A0A165LTN0"/>
<accession>A0A165LTN0</accession>
<dbReference type="STRING" id="1314781.A0A165LTN0"/>
<dbReference type="Gene3D" id="1.20.1280.50">
    <property type="match status" value="1"/>
</dbReference>
<name>A0A165LTN0_EXIGL</name>
<dbReference type="SUPFAM" id="SSF81383">
    <property type="entry name" value="F-box domain"/>
    <property type="match status" value="1"/>
</dbReference>
<sequence length="439" mass="48714">MPRLPNELWAGSFSFLDMPALIVASQVDKHWRAIAFDQPKFWRDIEISALSSGRLHLTERRMRAGADRPINLDINVPEQHPLVEPLLRLISLSLHRMRSLRLCISGIYFPLLCDLLCAPAPLLMHFRVDVSADGRVSTDIPLPAAIFRGASPLLQEVDLDSVTLPIGAVPAFQSVELVRVAVPEDAWHEFPPQLFDVFPAVRSLYMYGGGLLIKEPLTPSALAAFAQLDFLDVGYYETENIVFYRQLPTACIREIVAAHSDKDTVRAAVAQLDDAIYMVFAKVGPDIRVIFSSVTTGNARGFAEEYSDFERESYNSTFILGDPGFLDRLVTLRVALSLWSTVCHTVPSSNRITTLILYLDDDSSGIRLPSARLHCPEIRTLLLRSSGPVIAVDADDLIAFSLRLGPHAHDVALELYRVIVQGDQVRLASRFTLTGVQGV</sequence>
<dbReference type="InterPro" id="IPR001810">
    <property type="entry name" value="F-box_dom"/>
</dbReference>
<evidence type="ECO:0000313" key="2">
    <source>
        <dbReference type="EMBL" id="KZV98307.1"/>
    </source>
</evidence>
<dbReference type="EMBL" id="KV425920">
    <property type="protein sequence ID" value="KZV98307.1"/>
    <property type="molecule type" value="Genomic_DNA"/>
</dbReference>
<protein>
    <recommendedName>
        <fullName evidence="1">F-box domain-containing protein</fullName>
    </recommendedName>
</protein>
<feature type="domain" description="F-box" evidence="1">
    <location>
        <begin position="1"/>
        <end position="45"/>
    </location>
</feature>
<dbReference type="OrthoDB" id="2640428at2759"/>
<organism evidence="2 3">
    <name type="scientific">Exidia glandulosa HHB12029</name>
    <dbReference type="NCBI Taxonomy" id="1314781"/>
    <lineage>
        <taxon>Eukaryota</taxon>
        <taxon>Fungi</taxon>
        <taxon>Dikarya</taxon>
        <taxon>Basidiomycota</taxon>
        <taxon>Agaricomycotina</taxon>
        <taxon>Agaricomycetes</taxon>
        <taxon>Auriculariales</taxon>
        <taxon>Exidiaceae</taxon>
        <taxon>Exidia</taxon>
    </lineage>
</organism>
<dbReference type="AlphaFoldDB" id="A0A165LTN0"/>
<dbReference type="Pfam" id="PF12937">
    <property type="entry name" value="F-box-like"/>
    <property type="match status" value="1"/>
</dbReference>
<evidence type="ECO:0000313" key="3">
    <source>
        <dbReference type="Proteomes" id="UP000077266"/>
    </source>
</evidence>